<evidence type="ECO:0000313" key="3">
    <source>
        <dbReference type="Proteomes" id="UP000061603"/>
    </source>
</evidence>
<name>A0A0C5J1H4_9PROT</name>
<dbReference type="KEGG" id="rbu:PG1C_12145"/>
<evidence type="ECO:0000256" key="1">
    <source>
        <dbReference type="SAM" id="MobiDB-lite"/>
    </source>
</evidence>
<reference evidence="2 3" key="1">
    <citation type="journal article" date="2015" name="Genome Announc.">
        <title>Complete Genome Sequence of a Novel Bacterium within the Family Rhodocyclaceae That Degrades Polycyclic Aromatic Hydrocarbons.</title>
        <authorList>
            <person name="Singleton D.R."/>
            <person name="Dickey A.N."/>
            <person name="Scholl E.H."/>
            <person name="Wright F.A."/>
            <person name="Aitken M.D."/>
        </authorList>
    </citation>
    <scope>NUCLEOTIDE SEQUENCE [LARGE SCALE GENOMIC DNA]</scope>
    <source>
        <strain evidence="3">PG1-Ca6</strain>
    </source>
</reference>
<sequence>MEDPMNFTQWHAFLSRVVFDLRWKLFGAPKNNYVCLTFRLPQPDDPVDNRLDTSDTERSPR</sequence>
<gene>
    <name evidence="2" type="ORF">PG1C_12145</name>
</gene>
<keyword evidence="3" id="KW-1185">Reference proteome</keyword>
<proteinExistence type="predicted"/>
<organism evidence="2 3">
    <name type="scientific">Rugosibacter aromaticivorans</name>
    <dbReference type="NCBI Taxonomy" id="1565605"/>
    <lineage>
        <taxon>Bacteria</taxon>
        <taxon>Pseudomonadati</taxon>
        <taxon>Pseudomonadota</taxon>
        <taxon>Betaproteobacteria</taxon>
        <taxon>Nitrosomonadales</taxon>
        <taxon>Sterolibacteriaceae</taxon>
        <taxon>Rugosibacter</taxon>
    </lineage>
</organism>
<dbReference type="EMBL" id="CP010554">
    <property type="protein sequence ID" value="AJP48972.1"/>
    <property type="molecule type" value="Genomic_DNA"/>
</dbReference>
<protein>
    <submittedName>
        <fullName evidence="2">Uncharacterized protein</fullName>
    </submittedName>
</protein>
<feature type="compositionally biased region" description="Basic and acidic residues" evidence="1">
    <location>
        <begin position="47"/>
        <end position="61"/>
    </location>
</feature>
<dbReference type="HOGENOM" id="CLU_2919695_0_0_4"/>
<accession>A0A0C5J1H4</accession>
<dbReference type="AlphaFoldDB" id="A0A0C5J1H4"/>
<evidence type="ECO:0000313" key="2">
    <source>
        <dbReference type="EMBL" id="AJP48972.1"/>
    </source>
</evidence>
<feature type="region of interest" description="Disordered" evidence="1">
    <location>
        <begin position="41"/>
        <end position="61"/>
    </location>
</feature>
<dbReference type="Proteomes" id="UP000061603">
    <property type="component" value="Chromosome"/>
</dbReference>